<dbReference type="Pfam" id="PF00005">
    <property type="entry name" value="ABC_tran"/>
    <property type="match status" value="1"/>
</dbReference>
<dbReference type="GO" id="GO:0016887">
    <property type="term" value="F:ATP hydrolysis activity"/>
    <property type="evidence" value="ECO:0007669"/>
    <property type="project" value="InterPro"/>
</dbReference>
<protein>
    <recommendedName>
        <fullName evidence="6">ABC transmembrane type-1 domain-containing protein</fullName>
    </recommendedName>
</protein>
<evidence type="ECO:0000256" key="5">
    <source>
        <dbReference type="ARBA" id="ARBA00023136"/>
    </source>
</evidence>
<accession>A0A7J8NSB3</accession>
<evidence type="ECO:0000256" key="3">
    <source>
        <dbReference type="ARBA" id="ARBA00022692"/>
    </source>
</evidence>
<evidence type="ECO:0000256" key="2">
    <source>
        <dbReference type="ARBA" id="ARBA00022448"/>
    </source>
</evidence>
<evidence type="ECO:0000313" key="7">
    <source>
        <dbReference type="EMBL" id="MBA0579905.1"/>
    </source>
</evidence>
<dbReference type="Pfam" id="PF06472">
    <property type="entry name" value="ABC_membrane_2"/>
    <property type="match status" value="1"/>
</dbReference>
<dbReference type="PROSITE" id="PS50929">
    <property type="entry name" value="ABC_TM1F"/>
    <property type="match status" value="1"/>
</dbReference>
<dbReference type="GO" id="GO:0005524">
    <property type="term" value="F:ATP binding"/>
    <property type="evidence" value="ECO:0007669"/>
    <property type="project" value="InterPro"/>
</dbReference>
<keyword evidence="4" id="KW-1133">Transmembrane helix</keyword>
<dbReference type="InterPro" id="IPR050835">
    <property type="entry name" value="ABC_transporter_sub-D"/>
</dbReference>
<comment type="similarity">
    <text evidence="1">Belongs to the ABC transporter superfamily. ABCD family. Peroxisomal fatty acyl CoA transporter (TC 3.A.1.203) subfamily.</text>
</comment>
<dbReference type="InterPro" id="IPR003439">
    <property type="entry name" value="ABC_transporter-like_ATP-bd"/>
</dbReference>
<gene>
    <name evidence="7" type="ORF">Gorai_022148</name>
</gene>
<dbReference type="PANTHER" id="PTHR11384:SF59">
    <property type="entry name" value="LYSOSOMAL COBALAMIN TRANSPORTER ABCD4"/>
    <property type="match status" value="1"/>
</dbReference>
<reference evidence="7 8" key="1">
    <citation type="journal article" date="2019" name="Genome Biol. Evol.">
        <title>Insights into the evolution of the New World diploid cottons (Gossypium, subgenus Houzingenia) based on genome sequencing.</title>
        <authorList>
            <person name="Grover C.E."/>
            <person name="Arick M.A. 2nd"/>
            <person name="Thrash A."/>
            <person name="Conover J.L."/>
            <person name="Sanders W.S."/>
            <person name="Peterson D.G."/>
            <person name="Frelichowski J.E."/>
            <person name="Scheffler J.A."/>
            <person name="Scheffler B.E."/>
            <person name="Wendel J.F."/>
        </authorList>
    </citation>
    <scope>NUCLEOTIDE SEQUENCE [LARGE SCALE GENOMIC DNA]</scope>
    <source>
        <strain evidence="7">8</strain>
        <tissue evidence="7">Leaf</tissue>
    </source>
</reference>
<evidence type="ECO:0000313" key="8">
    <source>
        <dbReference type="Proteomes" id="UP000593578"/>
    </source>
</evidence>
<dbReference type="SUPFAM" id="SSF90123">
    <property type="entry name" value="ABC transporter transmembrane region"/>
    <property type="match status" value="1"/>
</dbReference>
<dbReference type="AlphaFoldDB" id="A0A7J8NSB3"/>
<dbReference type="InterPro" id="IPR011527">
    <property type="entry name" value="ABC1_TM_dom"/>
</dbReference>
<evidence type="ECO:0000259" key="6">
    <source>
        <dbReference type="PROSITE" id="PS50929"/>
    </source>
</evidence>
<sequence length="360" mass="39916">MVSQGLVTLNFLQEKKEADFRYGLVRVRENAESIAFYGGEDNELQLLLQRFTSAFENLTQLLISSRNLEFFTNGYRYLIQIVPAAVVAPMYFSGKIEFGVINQSVSAFSHILGDVSLVVYQFQAISAFSAVIDRLGEFDDILDSSRSKSLSDPMEYIDLTYSHVKGSQVLDSNGSTPPTTSPRLLDVENLTLKTPKSNSTLVRDLSFAIDEKDNLLVVGPSGSGKTSLLRALAGLWNTGKGKITFYVEKAGDAQSPTSSEMAPVEENSANVNEEFGRPINSNSKSVFFLPQRPYMVLGSLRQQLLYPTWTEEVVVSDTTKPGGRICWERKREEESESGGAVVAWVDKYCDDTQKEFPKGS</sequence>
<dbReference type="InterPro" id="IPR036640">
    <property type="entry name" value="ABC1_TM_sf"/>
</dbReference>
<evidence type="ECO:0000256" key="1">
    <source>
        <dbReference type="ARBA" id="ARBA00008575"/>
    </source>
</evidence>
<dbReference type="InterPro" id="IPR027417">
    <property type="entry name" value="P-loop_NTPase"/>
</dbReference>
<dbReference type="GO" id="GO:0140359">
    <property type="term" value="F:ABC-type transporter activity"/>
    <property type="evidence" value="ECO:0007669"/>
    <property type="project" value="InterPro"/>
</dbReference>
<name>A0A7J8NSB3_GOSRA</name>
<dbReference type="EMBL" id="JABEZZ010000002">
    <property type="protein sequence ID" value="MBA0579905.1"/>
    <property type="molecule type" value="Genomic_DNA"/>
</dbReference>
<dbReference type="SUPFAM" id="SSF52540">
    <property type="entry name" value="P-loop containing nucleoside triphosphate hydrolases"/>
    <property type="match status" value="1"/>
</dbReference>
<keyword evidence="5" id="KW-0472">Membrane</keyword>
<dbReference type="Proteomes" id="UP000593578">
    <property type="component" value="Unassembled WGS sequence"/>
</dbReference>
<keyword evidence="3" id="KW-0812">Transmembrane</keyword>
<dbReference type="PANTHER" id="PTHR11384">
    <property type="entry name" value="ATP-BINDING CASSETTE, SUB-FAMILY D MEMBER"/>
    <property type="match status" value="1"/>
</dbReference>
<dbReference type="Gene3D" id="3.40.50.300">
    <property type="entry name" value="P-loop containing nucleotide triphosphate hydrolases"/>
    <property type="match status" value="1"/>
</dbReference>
<dbReference type="GO" id="GO:0016020">
    <property type="term" value="C:membrane"/>
    <property type="evidence" value="ECO:0007669"/>
    <property type="project" value="InterPro"/>
</dbReference>
<organism evidence="7 8">
    <name type="scientific">Gossypium raimondii</name>
    <name type="common">Peruvian cotton</name>
    <name type="synonym">Gossypium klotzschianum subsp. raimondii</name>
    <dbReference type="NCBI Taxonomy" id="29730"/>
    <lineage>
        <taxon>Eukaryota</taxon>
        <taxon>Viridiplantae</taxon>
        <taxon>Streptophyta</taxon>
        <taxon>Embryophyta</taxon>
        <taxon>Tracheophyta</taxon>
        <taxon>Spermatophyta</taxon>
        <taxon>Magnoliopsida</taxon>
        <taxon>eudicotyledons</taxon>
        <taxon>Gunneridae</taxon>
        <taxon>Pentapetalae</taxon>
        <taxon>rosids</taxon>
        <taxon>malvids</taxon>
        <taxon>Malvales</taxon>
        <taxon>Malvaceae</taxon>
        <taxon>Malvoideae</taxon>
        <taxon>Gossypium</taxon>
    </lineage>
</organism>
<feature type="domain" description="ABC transmembrane type-1" evidence="6">
    <location>
        <begin position="1"/>
        <end position="127"/>
    </location>
</feature>
<keyword evidence="2" id="KW-0813">Transport</keyword>
<dbReference type="Gene3D" id="1.20.1560.10">
    <property type="entry name" value="ABC transporter type 1, transmembrane domain"/>
    <property type="match status" value="1"/>
</dbReference>
<evidence type="ECO:0000256" key="4">
    <source>
        <dbReference type="ARBA" id="ARBA00022989"/>
    </source>
</evidence>
<proteinExistence type="inferred from homology"/>
<comment type="caution">
    <text evidence="7">The sequence shown here is derived from an EMBL/GenBank/DDBJ whole genome shotgun (WGS) entry which is preliminary data.</text>
</comment>